<comment type="caution">
    <text evidence="1">The sequence shown here is derived from an EMBL/GenBank/DDBJ whole genome shotgun (WGS) entry which is preliminary data.</text>
</comment>
<dbReference type="EMBL" id="JACHBR010000002">
    <property type="protein sequence ID" value="MBB5630511.1"/>
    <property type="molecule type" value="Genomic_DNA"/>
</dbReference>
<name>A0A7W8ZAN3_9ACTN</name>
<proteinExistence type="predicted"/>
<dbReference type="Proteomes" id="UP000588112">
    <property type="component" value="Unassembled WGS sequence"/>
</dbReference>
<dbReference type="AlphaFoldDB" id="A0A7W8ZAN3"/>
<sequence>MIDRIKEYLRSPKGREHVEKAKTMARDPQNQRKLREMVDKWRARKTTHHG</sequence>
<organism evidence="1 2">
    <name type="scientific">Sphaerisporangium krabiense</name>
    <dbReference type="NCBI Taxonomy" id="763782"/>
    <lineage>
        <taxon>Bacteria</taxon>
        <taxon>Bacillati</taxon>
        <taxon>Actinomycetota</taxon>
        <taxon>Actinomycetes</taxon>
        <taxon>Streptosporangiales</taxon>
        <taxon>Streptosporangiaceae</taxon>
        <taxon>Sphaerisporangium</taxon>
    </lineage>
</organism>
<accession>A0A7W8ZAN3</accession>
<reference evidence="1 2" key="1">
    <citation type="submission" date="2020-08" db="EMBL/GenBank/DDBJ databases">
        <title>Sequencing the genomes of 1000 actinobacteria strains.</title>
        <authorList>
            <person name="Klenk H.-P."/>
        </authorList>
    </citation>
    <scope>NUCLEOTIDE SEQUENCE [LARGE SCALE GENOMIC DNA]</scope>
    <source>
        <strain evidence="1 2">DSM 45790</strain>
    </source>
</reference>
<dbReference type="RefSeq" id="WP_184617795.1">
    <property type="nucleotide sequence ID" value="NZ_BOOS01000020.1"/>
</dbReference>
<evidence type="ECO:0000313" key="1">
    <source>
        <dbReference type="EMBL" id="MBB5630511.1"/>
    </source>
</evidence>
<evidence type="ECO:0000313" key="2">
    <source>
        <dbReference type="Proteomes" id="UP000588112"/>
    </source>
</evidence>
<protein>
    <submittedName>
        <fullName evidence="1">Uncharacterized protein</fullName>
    </submittedName>
</protein>
<gene>
    <name evidence="1" type="ORF">BJ981_006275</name>
</gene>
<keyword evidence="2" id="KW-1185">Reference proteome</keyword>